<organism evidence="2 3">
    <name type="scientific">Senna tora</name>
    <dbReference type="NCBI Taxonomy" id="362788"/>
    <lineage>
        <taxon>Eukaryota</taxon>
        <taxon>Viridiplantae</taxon>
        <taxon>Streptophyta</taxon>
        <taxon>Embryophyta</taxon>
        <taxon>Tracheophyta</taxon>
        <taxon>Spermatophyta</taxon>
        <taxon>Magnoliopsida</taxon>
        <taxon>eudicotyledons</taxon>
        <taxon>Gunneridae</taxon>
        <taxon>Pentapetalae</taxon>
        <taxon>rosids</taxon>
        <taxon>fabids</taxon>
        <taxon>Fabales</taxon>
        <taxon>Fabaceae</taxon>
        <taxon>Caesalpinioideae</taxon>
        <taxon>Cassia clade</taxon>
        <taxon>Senna</taxon>
    </lineage>
</organism>
<dbReference type="PANTHER" id="PTHR35510:SF1">
    <property type="entry name" value="DBH-LIKE MONOOXYGENASE"/>
    <property type="match status" value="1"/>
</dbReference>
<dbReference type="EMBL" id="JAAIUW010000010">
    <property type="protein sequence ID" value="KAF7813931.1"/>
    <property type="molecule type" value="Genomic_DNA"/>
</dbReference>
<evidence type="ECO:0000256" key="1">
    <source>
        <dbReference type="SAM" id="MobiDB-lite"/>
    </source>
</evidence>
<protein>
    <submittedName>
        <fullName evidence="2">STE20-like serine/threonine-protein kinase</fullName>
    </submittedName>
</protein>
<dbReference type="GO" id="GO:0016301">
    <property type="term" value="F:kinase activity"/>
    <property type="evidence" value="ECO:0007669"/>
    <property type="project" value="UniProtKB-KW"/>
</dbReference>
<keyword evidence="3" id="KW-1185">Reference proteome</keyword>
<dbReference type="OrthoDB" id="1937743at2759"/>
<comment type="caution">
    <text evidence="2">The sequence shown here is derived from an EMBL/GenBank/DDBJ whole genome shotgun (WGS) entry which is preliminary data.</text>
</comment>
<dbReference type="AlphaFoldDB" id="A0A834T447"/>
<feature type="compositionally biased region" description="Polar residues" evidence="1">
    <location>
        <begin position="8"/>
        <end position="20"/>
    </location>
</feature>
<keyword evidence="2" id="KW-0418">Kinase</keyword>
<dbReference type="PANTHER" id="PTHR35510">
    <property type="entry name" value="DBH-LIKE MONOOXYGENASE"/>
    <property type="match status" value="1"/>
</dbReference>
<sequence>MKRKEVDQVSQDFSHFSLSSPPTKIRRLDAELPPIVEEDEPPHVLPIIEAENQEKALVLFKPINSHSFVSPSTLSFTVDSHIVSGIKNQFPWSSSHSAEARKDNNNNDRLALVPWVPSQFPPSPSTQVSDTEPPQLMEAEEMEEASMDIEQDNNANSSIHPTLHAELTGMHPWHQHHCFLPQFPHNTSTPIPWTR</sequence>
<gene>
    <name evidence="2" type="ORF">G2W53_034907</name>
</gene>
<evidence type="ECO:0000313" key="2">
    <source>
        <dbReference type="EMBL" id="KAF7813931.1"/>
    </source>
</evidence>
<name>A0A834T447_9FABA</name>
<reference evidence="2" key="1">
    <citation type="submission" date="2020-09" db="EMBL/GenBank/DDBJ databases">
        <title>Genome-Enabled Discovery of Anthraquinone Biosynthesis in Senna tora.</title>
        <authorList>
            <person name="Kang S.-H."/>
            <person name="Pandey R.P."/>
            <person name="Lee C.-M."/>
            <person name="Sim J.-S."/>
            <person name="Jeong J.-T."/>
            <person name="Choi B.-S."/>
            <person name="Jung M."/>
            <person name="Ginzburg D."/>
            <person name="Zhao K."/>
            <person name="Won S.Y."/>
            <person name="Oh T.-J."/>
            <person name="Yu Y."/>
            <person name="Kim N.-H."/>
            <person name="Lee O.R."/>
            <person name="Lee T.-H."/>
            <person name="Bashyal P."/>
            <person name="Kim T.-S."/>
            <person name="Lee W.-H."/>
            <person name="Kawkins C."/>
            <person name="Kim C.-K."/>
            <person name="Kim J.S."/>
            <person name="Ahn B.O."/>
            <person name="Rhee S.Y."/>
            <person name="Sohng J.K."/>
        </authorList>
    </citation>
    <scope>NUCLEOTIDE SEQUENCE</scope>
    <source>
        <tissue evidence="2">Leaf</tissue>
    </source>
</reference>
<keyword evidence="2" id="KW-0808">Transferase</keyword>
<proteinExistence type="predicted"/>
<evidence type="ECO:0000313" key="3">
    <source>
        <dbReference type="Proteomes" id="UP000634136"/>
    </source>
</evidence>
<feature type="region of interest" description="Disordered" evidence="1">
    <location>
        <begin position="1"/>
        <end position="20"/>
    </location>
</feature>
<dbReference type="Proteomes" id="UP000634136">
    <property type="component" value="Unassembled WGS sequence"/>
</dbReference>
<accession>A0A834T447</accession>